<protein>
    <submittedName>
        <fullName evidence="1">Uncharacterized protein</fullName>
    </submittedName>
</protein>
<reference evidence="2" key="1">
    <citation type="journal article" date="2023" name="G3 (Bethesda)">
        <title>Genome assembly and association tests identify interacting loci associated with vigor, precocity, and sex in interspecific pistachio rootstocks.</title>
        <authorList>
            <person name="Palmer W."/>
            <person name="Jacygrad E."/>
            <person name="Sagayaradj S."/>
            <person name="Cavanaugh K."/>
            <person name="Han R."/>
            <person name="Bertier L."/>
            <person name="Beede B."/>
            <person name="Kafkas S."/>
            <person name="Golino D."/>
            <person name="Preece J."/>
            <person name="Michelmore R."/>
        </authorList>
    </citation>
    <scope>NUCLEOTIDE SEQUENCE [LARGE SCALE GENOMIC DNA]</scope>
</reference>
<evidence type="ECO:0000313" key="2">
    <source>
        <dbReference type="Proteomes" id="UP001164250"/>
    </source>
</evidence>
<organism evidence="1 2">
    <name type="scientific">Pistacia atlantica</name>
    <dbReference type="NCBI Taxonomy" id="434234"/>
    <lineage>
        <taxon>Eukaryota</taxon>
        <taxon>Viridiplantae</taxon>
        <taxon>Streptophyta</taxon>
        <taxon>Embryophyta</taxon>
        <taxon>Tracheophyta</taxon>
        <taxon>Spermatophyta</taxon>
        <taxon>Magnoliopsida</taxon>
        <taxon>eudicotyledons</taxon>
        <taxon>Gunneridae</taxon>
        <taxon>Pentapetalae</taxon>
        <taxon>rosids</taxon>
        <taxon>malvids</taxon>
        <taxon>Sapindales</taxon>
        <taxon>Anacardiaceae</taxon>
        <taxon>Pistacia</taxon>
    </lineage>
</organism>
<gene>
    <name evidence="1" type="ORF">Patl1_18333</name>
</gene>
<name>A0ACC1BZK2_9ROSI</name>
<keyword evidence="2" id="KW-1185">Reference proteome</keyword>
<evidence type="ECO:0000313" key="1">
    <source>
        <dbReference type="EMBL" id="KAJ0105197.1"/>
    </source>
</evidence>
<comment type="caution">
    <text evidence="1">The sequence shown here is derived from an EMBL/GenBank/DDBJ whole genome shotgun (WGS) entry which is preliminary data.</text>
</comment>
<sequence>MDSTLPIAKRTRSREAIMYKKVHEEIKKRKLDSGRTEAVAKSESSYYQVRSVKGENLGSGSVACKEVVDVEGVESLSGHDAIFVRVEDSGEENKGNPQMGVKEGTDDEVIALDDSDSEDGVLFLGEECDLGVEECDEDVEEEEDDVFGGQGSGTMDLKRLKASDSVAESSSEDEGVIFVEERVFAKGASKGKVVEEKGGMEDLVDSENSKNNGISEEYNEFDNVNQSLNSVAKRTRSCFNSENSERKTKLRRTLSMDAEKLESRRFVDNDNDKVSRSVKKTGPTKFSNRNHILKYNDVQKILLNSILGAEEIGCETSLSARSDGSDFDSESGIEESTPPEKTESEEEMDRLWNELNFGLTCSEIHSTYPAKVVEHDAKPSQEVEDETPQCSHGTHEFVIDEEVGILCKFCSFVKVEVKYISAPFFKRASGYSERKDSTMGHSMLDDLRSNGSGFNSQAASDSSSQAEATVWDTIPGVKGSMYPHQREGMLLTWEEEFQKWKVDIPFHNLNNPELSGKEDAYALNVMNRAKVRHGERKRNLIRQVKLYSWNTKGSILGISYQLFARLVGIDKKGGKPCKEVDEDVRKILLDFPGLFVFDEGHTPRNHESGIFKALSKVKTEKRIILSGTPFQNNFEELYNILCLVAPKFADSTQSKVVKKRGRKPNEAKEKWASLTSSIGKVSSDRCQDEDKNLKELKTMIAPIVHIHKGTVLKESLPGLKHSLVVLQPDDFQKSLLEGVKRSYRQQSGGFQRSKSFLTLDHIVSVTSVHPSLLPEQCYEEEEFVVHKVKLEKLRLNAEAGIKTKFFMMLLKLSAAMNEKGKEVLYMDGKRDLKERQSSIRVFNDPKSEAKVLLASTRACGEGINLVGASRVVLLDVTWNPAVERQAISRAYRLGQKKFVYVYHLITSGTMEESKCCRQARKERYSELVFSSSDGSGNQQKSASEELEDRVLEEMLQHHKFVEEIIEQPEESKLIETFGLTKASINLE</sequence>
<dbReference type="EMBL" id="CM047898">
    <property type="protein sequence ID" value="KAJ0105197.1"/>
    <property type="molecule type" value="Genomic_DNA"/>
</dbReference>
<accession>A0ACC1BZK2</accession>
<proteinExistence type="predicted"/>
<dbReference type="Proteomes" id="UP001164250">
    <property type="component" value="Chromosome 2"/>
</dbReference>